<sequence length="251" mass="27934">MNTSPPVLNADNGNVSVQDTVTHVVSDGDVVLVVGPGQHKIQVSSHFLKLISLVFRVMLDAPMKEGQDLASRYENDAPVEIILPGDKEAPMEQVLVTLYGADPSSKNHLMREVKEIAILAEKYGTVDRLEIFSGFWLRSTVNMRITEISDNAWNALVSAYILKIDWAFFSVSMAMVKTKTSLLKFAASFHDKHTGMRLGMAIEELRSTYLGQKGITKPVEKGLCLFCFSLATDSFTRQRQGCHSPDRHFNV</sequence>
<evidence type="ECO:0000313" key="1">
    <source>
        <dbReference type="EMBL" id="KAF4501424.1"/>
    </source>
</evidence>
<evidence type="ECO:0008006" key="3">
    <source>
        <dbReference type="Google" id="ProtNLM"/>
    </source>
</evidence>
<dbReference type="Proteomes" id="UP000737391">
    <property type="component" value="Unassembled WGS sequence"/>
</dbReference>
<protein>
    <recommendedName>
        <fullName evidence="3">BTB domain-containing protein</fullName>
    </recommendedName>
</protein>
<evidence type="ECO:0000313" key="2">
    <source>
        <dbReference type="Proteomes" id="UP000737391"/>
    </source>
</evidence>
<organism evidence="1 2">
    <name type="scientific">Fusarium agapanthi</name>
    <dbReference type="NCBI Taxonomy" id="1803897"/>
    <lineage>
        <taxon>Eukaryota</taxon>
        <taxon>Fungi</taxon>
        <taxon>Dikarya</taxon>
        <taxon>Ascomycota</taxon>
        <taxon>Pezizomycotina</taxon>
        <taxon>Sordariomycetes</taxon>
        <taxon>Hypocreomycetidae</taxon>
        <taxon>Hypocreales</taxon>
        <taxon>Nectriaceae</taxon>
        <taxon>Fusarium</taxon>
        <taxon>Fusarium fujikuroi species complex</taxon>
    </lineage>
</organism>
<accession>A0A9P5EFY7</accession>
<keyword evidence="2" id="KW-1185">Reference proteome</keyword>
<dbReference type="OrthoDB" id="5275938at2759"/>
<name>A0A9P5EFY7_9HYPO</name>
<reference evidence="1" key="1">
    <citation type="submission" date="2020-01" db="EMBL/GenBank/DDBJ databases">
        <title>Identification and distribution of gene clusters putatively required for synthesis of sphingolipid metabolism inhibitors in phylogenetically diverse species of the filamentous fungus Fusarium.</title>
        <authorList>
            <person name="Kim H.-S."/>
            <person name="Busman M."/>
            <person name="Brown D.W."/>
            <person name="Divon H."/>
            <person name="Uhlig S."/>
            <person name="Proctor R.H."/>
        </authorList>
    </citation>
    <scope>NUCLEOTIDE SEQUENCE</scope>
    <source>
        <strain evidence="1">NRRL 31653</strain>
    </source>
</reference>
<dbReference type="EMBL" id="LUFC02000127">
    <property type="protein sequence ID" value="KAF4501424.1"/>
    <property type="molecule type" value="Genomic_DNA"/>
</dbReference>
<proteinExistence type="predicted"/>
<gene>
    <name evidence="1" type="ORF">FAGAP_2363</name>
</gene>
<comment type="caution">
    <text evidence="1">The sequence shown here is derived from an EMBL/GenBank/DDBJ whole genome shotgun (WGS) entry which is preliminary data.</text>
</comment>
<dbReference type="InterPro" id="IPR011333">
    <property type="entry name" value="SKP1/BTB/POZ_sf"/>
</dbReference>
<dbReference type="AlphaFoldDB" id="A0A9P5EFY7"/>
<dbReference type="Gene3D" id="3.30.710.10">
    <property type="entry name" value="Potassium Channel Kv1.1, Chain A"/>
    <property type="match status" value="1"/>
</dbReference>